<feature type="compositionally biased region" description="Basic and acidic residues" evidence="5">
    <location>
        <begin position="10"/>
        <end position="23"/>
    </location>
</feature>
<reference evidence="6 7" key="1">
    <citation type="journal article" date="2014" name="PLoS Genet.">
        <title>Phylogenetically driven sequencing of extremely halophilic archaea reveals strategies for static and dynamic osmo-response.</title>
        <authorList>
            <person name="Becker E.A."/>
            <person name="Seitzer P.M."/>
            <person name="Tritt A."/>
            <person name="Larsen D."/>
            <person name="Krusor M."/>
            <person name="Yao A.I."/>
            <person name="Wu D."/>
            <person name="Madern D."/>
            <person name="Eisen J.A."/>
            <person name="Darling A.E."/>
            <person name="Facciotti M.T."/>
        </authorList>
    </citation>
    <scope>NUCLEOTIDE SEQUENCE [LARGE SCALE GENOMIC DNA]</scope>
    <source>
        <strain evidence="6 7">DSM 19288</strain>
    </source>
</reference>
<dbReference type="InterPro" id="IPR024087">
    <property type="entry name" value="Creatininase-like_sf"/>
</dbReference>
<name>M0E2A6_9EURY</name>
<protein>
    <submittedName>
        <fullName evidence="6">Creatininase</fullName>
    </submittedName>
</protein>
<proteinExistence type="predicted"/>
<dbReference type="AlphaFoldDB" id="M0E2A6"/>
<dbReference type="GO" id="GO:0009231">
    <property type="term" value="P:riboflavin biosynthetic process"/>
    <property type="evidence" value="ECO:0007669"/>
    <property type="project" value="TreeGrafter"/>
</dbReference>
<dbReference type="STRING" id="1227465.C463_13049"/>
<evidence type="ECO:0000313" key="6">
    <source>
        <dbReference type="EMBL" id="ELZ41173.1"/>
    </source>
</evidence>
<keyword evidence="3" id="KW-0378">Hydrolase</keyword>
<dbReference type="PATRIC" id="fig|1227465.4.peg.2527"/>
<dbReference type="GO" id="GO:0046872">
    <property type="term" value="F:metal ion binding"/>
    <property type="evidence" value="ECO:0007669"/>
    <property type="project" value="UniProtKB-KW"/>
</dbReference>
<evidence type="ECO:0000256" key="5">
    <source>
        <dbReference type="SAM" id="MobiDB-lite"/>
    </source>
</evidence>
<sequence>MTDASGPGVDDDRRLYGAARRGPDMRLSEVTWTDVRDADVDVAFLPVGSTEQHGPHAPLGTDALNAVAVAEAAADAYETEGKSADAGSEENDAGGGDAARGEVAVAPPVHVGVAEEHRAFDGTMWVSPETFRAYVRESAESLVSHGVDRVVFVNGHGGNVEALAEVARRFSRDASHAGYGVAFTWFEAVGDHAGDMGHAGPLETALLRATNPELVREERVDEASAGAADRWGEWVSGVNLAHDSDEFTDNGVVGDPRAGDAERGAELLDRASASLAELAAAVVDRGTE</sequence>
<dbReference type="Gene3D" id="3.40.50.10310">
    <property type="entry name" value="Creatininase"/>
    <property type="match status" value="1"/>
</dbReference>
<keyword evidence="4" id="KW-0862">Zinc</keyword>
<organism evidence="6 7">
    <name type="scientific">Halorubrum californiense DSM 19288</name>
    <dbReference type="NCBI Taxonomy" id="1227465"/>
    <lineage>
        <taxon>Archaea</taxon>
        <taxon>Methanobacteriati</taxon>
        <taxon>Methanobacteriota</taxon>
        <taxon>Stenosarchaea group</taxon>
        <taxon>Halobacteria</taxon>
        <taxon>Halobacteriales</taxon>
        <taxon>Haloferacaceae</taxon>
        <taxon>Halorubrum</taxon>
    </lineage>
</organism>
<evidence type="ECO:0000256" key="1">
    <source>
        <dbReference type="ARBA" id="ARBA00001947"/>
    </source>
</evidence>
<evidence type="ECO:0000256" key="2">
    <source>
        <dbReference type="ARBA" id="ARBA00022723"/>
    </source>
</evidence>
<dbReference type="EMBL" id="AOJK01000064">
    <property type="protein sequence ID" value="ELZ41173.1"/>
    <property type="molecule type" value="Genomic_DNA"/>
</dbReference>
<feature type="region of interest" description="Disordered" evidence="5">
    <location>
        <begin position="1"/>
        <end position="23"/>
    </location>
</feature>
<dbReference type="PANTHER" id="PTHR35005:SF1">
    <property type="entry name" value="2-AMINO-5-FORMYLAMINO-6-RIBOSYLAMINOPYRIMIDIN-4(3H)-ONE 5'-MONOPHOSPHATE DEFORMYLASE"/>
    <property type="match status" value="1"/>
</dbReference>
<comment type="caution">
    <text evidence="6">The sequence shown here is derived from an EMBL/GenBank/DDBJ whole genome shotgun (WGS) entry which is preliminary data.</text>
</comment>
<dbReference type="GO" id="GO:0016811">
    <property type="term" value="F:hydrolase activity, acting on carbon-nitrogen (but not peptide) bonds, in linear amides"/>
    <property type="evidence" value="ECO:0007669"/>
    <property type="project" value="TreeGrafter"/>
</dbReference>
<dbReference type="Pfam" id="PF02633">
    <property type="entry name" value="Creatininase"/>
    <property type="match status" value="1"/>
</dbReference>
<feature type="region of interest" description="Disordered" evidence="5">
    <location>
        <begin position="78"/>
        <end position="100"/>
    </location>
</feature>
<evidence type="ECO:0000256" key="4">
    <source>
        <dbReference type="ARBA" id="ARBA00022833"/>
    </source>
</evidence>
<evidence type="ECO:0000256" key="3">
    <source>
        <dbReference type="ARBA" id="ARBA00022801"/>
    </source>
</evidence>
<dbReference type="PANTHER" id="PTHR35005">
    <property type="entry name" value="3-DEHYDRO-SCYLLO-INOSOSE HYDROLASE"/>
    <property type="match status" value="1"/>
</dbReference>
<keyword evidence="2" id="KW-0479">Metal-binding</keyword>
<comment type="cofactor">
    <cofactor evidence="1">
        <name>Zn(2+)</name>
        <dbReference type="ChEBI" id="CHEBI:29105"/>
    </cofactor>
</comment>
<evidence type="ECO:0000313" key="7">
    <source>
        <dbReference type="Proteomes" id="UP000011586"/>
    </source>
</evidence>
<gene>
    <name evidence="6" type="ORF">C463_13049</name>
</gene>
<keyword evidence="7" id="KW-1185">Reference proteome</keyword>
<accession>M0E2A6</accession>
<dbReference type="Proteomes" id="UP000011586">
    <property type="component" value="Unassembled WGS sequence"/>
</dbReference>
<dbReference type="SUPFAM" id="SSF102215">
    <property type="entry name" value="Creatininase"/>
    <property type="match status" value="1"/>
</dbReference>
<dbReference type="InterPro" id="IPR003785">
    <property type="entry name" value="Creatininase/forma_Hydrolase"/>
</dbReference>